<dbReference type="RefSeq" id="WP_382221501.1">
    <property type="nucleotide sequence ID" value="NZ_JBHTCA010000004.1"/>
</dbReference>
<keyword evidence="3" id="KW-1185">Reference proteome</keyword>
<organism evidence="2 3">
    <name type="scientific">Hydrogenophaga atypica</name>
    <dbReference type="NCBI Taxonomy" id="249409"/>
    <lineage>
        <taxon>Bacteria</taxon>
        <taxon>Pseudomonadati</taxon>
        <taxon>Pseudomonadota</taxon>
        <taxon>Betaproteobacteria</taxon>
        <taxon>Burkholderiales</taxon>
        <taxon>Comamonadaceae</taxon>
        <taxon>Hydrogenophaga</taxon>
    </lineage>
</organism>
<accession>A0ABW2QJF6</accession>
<feature type="domain" description="Oxidoreductase molybdopterin-binding" evidence="1">
    <location>
        <begin position="72"/>
        <end position="147"/>
    </location>
</feature>
<protein>
    <submittedName>
        <fullName evidence="2">Molybdopterin-dependent oxidoreductase</fullName>
    </submittedName>
</protein>
<reference evidence="3" key="1">
    <citation type="journal article" date="2019" name="Int. J. Syst. Evol. Microbiol.">
        <title>The Global Catalogue of Microorganisms (GCM) 10K type strain sequencing project: providing services to taxonomists for standard genome sequencing and annotation.</title>
        <authorList>
            <consortium name="The Broad Institute Genomics Platform"/>
            <consortium name="The Broad Institute Genome Sequencing Center for Infectious Disease"/>
            <person name="Wu L."/>
            <person name="Ma J."/>
        </authorList>
    </citation>
    <scope>NUCLEOTIDE SEQUENCE [LARGE SCALE GENOMIC DNA]</scope>
    <source>
        <strain evidence="3">CGMCC 1.12371</strain>
    </source>
</reference>
<dbReference type="Gene3D" id="3.90.420.10">
    <property type="entry name" value="Oxidoreductase, molybdopterin-binding domain"/>
    <property type="match status" value="1"/>
</dbReference>
<comment type="caution">
    <text evidence="2">The sequence shown here is derived from an EMBL/GenBank/DDBJ whole genome shotgun (WGS) entry which is preliminary data.</text>
</comment>
<gene>
    <name evidence="2" type="ORF">ACFQPB_07760</name>
</gene>
<dbReference type="SUPFAM" id="SSF56524">
    <property type="entry name" value="Oxidoreductase molybdopterin-binding domain"/>
    <property type="match status" value="1"/>
</dbReference>
<dbReference type="InterPro" id="IPR000572">
    <property type="entry name" value="OxRdtase_Mopterin-bd_dom"/>
</dbReference>
<dbReference type="Pfam" id="PF00174">
    <property type="entry name" value="Oxidored_molyb"/>
    <property type="match status" value="1"/>
</dbReference>
<evidence type="ECO:0000313" key="3">
    <source>
        <dbReference type="Proteomes" id="UP001596501"/>
    </source>
</evidence>
<dbReference type="EMBL" id="JBHTCA010000004">
    <property type="protein sequence ID" value="MFC7408752.1"/>
    <property type="molecule type" value="Genomic_DNA"/>
</dbReference>
<dbReference type="PROSITE" id="PS51318">
    <property type="entry name" value="TAT"/>
    <property type="match status" value="1"/>
</dbReference>
<proteinExistence type="predicted"/>
<dbReference type="Proteomes" id="UP001596501">
    <property type="component" value="Unassembled WGS sequence"/>
</dbReference>
<evidence type="ECO:0000313" key="2">
    <source>
        <dbReference type="EMBL" id="MFC7408752.1"/>
    </source>
</evidence>
<name>A0ABW2QJF6_9BURK</name>
<evidence type="ECO:0000259" key="1">
    <source>
        <dbReference type="Pfam" id="PF00174"/>
    </source>
</evidence>
<sequence>MPTRRPVLHALWSTLALVWAGLLPSAAWALDAPKGKVVLTVSGKLGASNRAGKAVFDMAMLEALPQKTFTTMTPWEKTPVKFSGPLLRDVLAAVKAQGSTLKAVALNDYKITIPLEDTTKFDLMLAHRMNDKPIPVRTKGPLFVVYPFDSNPTLQNTVYYERSIWQLGGLEID</sequence>
<dbReference type="InterPro" id="IPR036374">
    <property type="entry name" value="OxRdtase_Mopterin-bd_sf"/>
</dbReference>
<dbReference type="InterPro" id="IPR006311">
    <property type="entry name" value="TAT_signal"/>
</dbReference>